<sequence>MVEGDALGSPWEPALEEGAEGVLLPGSSMCTGECPLPSVPCTVQPHTVARTASAAAAAIDLPMPFIRTATPAVLTDGTDSPACVI</sequence>
<comment type="caution">
    <text evidence="1">The sequence shown here is derived from an EMBL/GenBank/DDBJ whole genome shotgun (WGS) entry which is preliminary data.</text>
</comment>
<proteinExistence type="predicted"/>
<name>A0ABP7IDY9_9ACTN</name>
<evidence type="ECO:0000313" key="2">
    <source>
        <dbReference type="Proteomes" id="UP001501009"/>
    </source>
</evidence>
<accession>A0ABP7IDY9</accession>
<dbReference type="Proteomes" id="UP001501009">
    <property type="component" value="Unassembled WGS sequence"/>
</dbReference>
<gene>
    <name evidence="1" type="ORF">GCM10022403_056900</name>
</gene>
<organism evidence="1 2">
    <name type="scientific">Streptomyces coacervatus</name>
    <dbReference type="NCBI Taxonomy" id="647381"/>
    <lineage>
        <taxon>Bacteria</taxon>
        <taxon>Bacillati</taxon>
        <taxon>Actinomycetota</taxon>
        <taxon>Actinomycetes</taxon>
        <taxon>Kitasatosporales</taxon>
        <taxon>Streptomycetaceae</taxon>
        <taxon>Streptomyces</taxon>
    </lineage>
</organism>
<dbReference type="EMBL" id="BAABDE010000022">
    <property type="protein sequence ID" value="GAA3816022.1"/>
    <property type="molecule type" value="Genomic_DNA"/>
</dbReference>
<reference evidence="2" key="1">
    <citation type="journal article" date="2019" name="Int. J. Syst. Evol. Microbiol.">
        <title>The Global Catalogue of Microorganisms (GCM) 10K type strain sequencing project: providing services to taxonomists for standard genome sequencing and annotation.</title>
        <authorList>
            <consortium name="The Broad Institute Genomics Platform"/>
            <consortium name="The Broad Institute Genome Sequencing Center for Infectious Disease"/>
            <person name="Wu L."/>
            <person name="Ma J."/>
        </authorList>
    </citation>
    <scope>NUCLEOTIDE SEQUENCE [LARGE SCALE GENOMIC DNA]</scope>
    <source>
        <strain evidence="2">JCM 17138</strain>
    </source>
</reference>
<protein>
    <submittedName>
        <fullName evidence="1">Uncharacterized protein</fullName>
    </submittedName>
</protein>
<evidence type="ECO:0000313" key="1">
    <source>
        <dbReference type="EMBL" id="GAA3816022.1"/>
    </source>
</evidence>
<keyword evidence="2" id="KW-1185">Reference proteome</keyword>